<evidence type="ECO:0000256" key="8">
    <source>
        <dbReference type="SAM" id="MobiDB-lite"/>
    </source>
</evidence>
<feature type="region of interest" description="Disordered" evidence="8">
    <location>
        <begin position="426"/>
        <end position="462"/>
    </location>
</feature>
<dbReference type="EMBL" id="FNGP01000001">
    <property type="protein sequence ID" value="SDL19122.1"/>
    <property type="molecule type" value="Genomic_DNA"/>
</dbReference>
<protein>
    <submittedName>
        <fullName evidence="10">Uncharacterized membrane protein</fullName>
    </submittedName>
</protein>
<gene>
    <name evidence="10" type="ORF">SAMN04488242_0669</name>
</gene>
<dbReference type="Proteomes" id="UP000199475">
    <property type="component" value="Unassembled WGS sequence"/>
</dbReference>
<feature type="transmembrane region" description="Helical" evidence="9">
    <location>
        <begin position="89"/>
        <end position="109"/>
    </location>
</feature>
<feature type="transmembrane region" description="Helical" evidence="9">
    <location>
        <begin position="235"/>
        <end position="255"/>
    </location>
</feature>
<accession>A0A1G9I212</accession>
<feature type="transmembrane region" description="Helical" evidence="9">
    <location>
        <begin position="203"/>
        <end position="228"/>
    </location>
</feature>
<feature type="transmembrane region" description="Helical" evidence="9">
    <location>
        <begin position="27"/>
        <end position="43"/>
    </location>
</feature>
<reference evidence="10 11" key="1">
    <citation type="submission" date="2016-10" db="EMBL/GenBank/DDBJ databases">
        <authorList>
            <person name="de Groot N.N."/>
        </authorList>
    </citation>
    <scope>NUCLEOTIDE SEQUENCE [LARGE SCALE GENOMIC DNA]</scope>
    <source>
        <strain evidence="10 11">CGMCC 1.9159</strain>
    </source>
</reference>
<evidence type="ECO:0000256" key="6">
    <source>
        <dbReference type="ARBA" id="ARBA00023136"/>
    </source>
</evidence>
<dbReference type="STRING" id="686624.SAMN04488242_0669"/>
<feature type="transmembrane region" description="Helical" evidence="9">
    <location>
        <begin position="358"/>
        <end position="379"/>
    </location>
</feature>
<keyword evidence="3" id="KW-0808">Transferase</keyword>
<evidence type="ECO:0000256" key="3">
    <source>
        <dbReference type="ARBA" id="ARBA00022679"/>
    </source>
</evidence>
<evidence type="ECO:0000256" key="5">
    <source>
        <dbReference type="ARBA" id="ARBA00022989"/>
    </source>
</evidence>
<keyword evidence="11" id="KW-1185">Reference proteome</keyword>
<evidence type="ECO:0000313" key="11">
    <source>
        <dbReference type="Proteomes" id="UP000199475"/>
    </source>
</evidence>
<evidence type="ECO:0000256" key="9">
    <source>
        <dbReference type="SAM" id="Phobius"/>
    </source>
</evidence>
<keyword evidence="5 9" id="KW-1133">Transmembrane helix</keyword>
<evidence type="ECO:0000313" key="10">
    <source>
        <dbReference type="EMBL" id="SDL19122.1"/>
    </source>
</evidence>
<dbReference type="InterPro" id="IPR018584">
    <property type="entry name" value="GT87"/>
</dbReference>
<feature type="transmembrane region" description="Helical" evidence="9">
    <location>
        <begin position="391"/>
        <end position="412"/>
    </location>
</feature>
<feature type="transmembrane region" description="Helical" evidence="9">
    <location>
        <begin position="129"/>
        <end position="151"/>
    </location>
</feature>
<evidence type="ECO:0000256" key="2">
    <source>
        <dbReference type="ARBA" id="ARBA00022475"/>
    </source>
</evidence>
<comment type="subcellular location">
    <subcellularLocation>
        <location evidence="1">Cell membrane</location>
        <topology evidence="1">Multi-pass membrane protein</topology>
    </subcellularLocation>
</comment>
<dbReference type="GO" id="GO:0005886">
    <property type="term" value="C:plasma membrane"/>
    <property type="evidence" value="ECO:0007669"/>
    <property type="project" value="UniProtKB-SubCell"/>
</dbReference>
<evidence type="ECO:0000256" key="7">
    <source>
        <dbReference type="ARBA" id="ARBA00024033"/>
    </source>
</evidence>
<evidence type="ECO:0000256" key="4">
    <source>
        <dbReference type="ARBA" id="ARBA00022692"/>
    </source>
</evidence>
<dbReference type="GO" id="GO:0016758">
    <property type="term" value="F:hexosyltransferase activity"/>
    <property type="evidence" value="ECO:0007669"/>
    <property type="project" value="InterPro"/>
</dbReference>
<sequence>MTNALLPAFGGPVGLHARRRGVFFRPLPWALLAGAVLFTVLYVRHLPCLTIDPANPINAYIRACYSDIPVVYTWQGWAAGGSPLGGDQLAVAPLLAIVLVFVLHFARLLGADIQPGASDVAQYAGVPAYFGASAILLFAAFLLFIVASALLARREGRPWDVFFVAASPVVLAAGLVNFDLLALALTALGLALLARDRSIEAGVALGAAASAATMPLAFVLGAAVALLLRRRSVRLAALGLAFAATWLLVHVPLLVRNFDAVYGYYHSEITKDVSYGSIWYLLQEVGIPFRELGAFTFVVSALLIGIVAAWLYVTGRTPSAGRVSAAVVLILVVLAPAYPPQTALWVMFAVFLARPVDVTAWALSGVQALHYLAVWGWLSGHLTAEKSGPEMVYVLAVMIRLAFELVLLYLVVRDLRSRSPQALRDALRAPQGPAGPVAEERAEHPYPVAEERAKHPYPSPGD</sequence>
<feature type="transmembrane region" description="Helical" evidence="9">
    <location>
        <begin position="163"/>
        <end position="191"/>
    </location>
</feature>
<dbReference type="Pfam" id="PF09594">
    <property type="entry name" value="GT87"/>
    <property type="match status" value="1"/>
</dbReference>
<evidence type="ECO:0000256" key="1">
    <source>
        <dbReference type="ARBA" id="ARBA00004651"/>
    </source>
</evidence>
<proteinExistence type="inferred from homology"/>
<organism evidence="10 11">
    <name type="scientific">Tessaracoccus oleiagri</name>
    <dbReference type="NCBI Taxonomy" id="686624"/>
    <lineage>
        <taxon>Bacteria</taxon>
        <taxon>Bacillati</taxon>
        <taxon>Actinomycetota</taxon>
        <taxon>Actinomycetes</taxon>
        <taxon>Propionibacteriales</taxon>
        <taxon>Propionibacteriaceae</taxon>
        <taxon>Tessaracoccus</taxon>
    </lineage>
</organism>
<feature type="compositionally biased region" description="Basic and acidic residues" evidence="8">
    <location>
        <begin position="438"/>
        <end position="454"/>
    </location>
</feature>
<name>A0A1G9I212_9ACTN</name>
<comment type="similarity">
    <text evidence="7">Belongs to the glycosyltransferase 87 family.</text>
</comment>
<dbReference type="RefSeq" id="WP_176761640.1">
    <property type="nucleotide sequence ID" value="NZ_FNGP01000001.1"/>
</dbReference>
<keyword evidence="2" id="KW-1003">Cell membrane</keyword>
<feature type="transmembrane region" description="Helical" evidence="9">
    <location>
        <begin position="292"/>
        <end position="313"/>
    </location>
</feature>
<dbReference type="AlphaFoldDB" id="A0A1G9I212"/>
<keyword evidence="6 9" id="KW-0472">Membrane</keyword>
<keyword evidence="4 9" id="KW-0812">Transmembrane</keyword>